<evidence type="ECO:0000313" key="3">
    <source>
        <dbReference type="Proteomes" id="UP000026915"/>
    </source>
</evidence>
<evidence type="ECO:0000313" key="2">
    <source>
        <dbReference type="EMBL" id="EOY02342.1"/>
    </source>
</evidence>
<protein>
    <submittedName>
        <fullName evidence="2">Uncharacterized protein</fullName>
    </submittedName>
</protein>
<name>A0A061ED50_THECC</name>
<accession>A0A061ED50</accession>
<sequence length="80" mass="8659">MAMKLKTLHFLLLLTFLTFMLLASTPEARRFAPNHLGRAIMKAGPSQRQNGGPQLDEVVQVLDLLGMKDSSGPSNGGEGH</sequence>
<reference evidence="2 3" key="1">
    <citation type="journal article" date="2013" name="Genome Biol.">
        <title>The genome sequence of the most widely cultivated cacao type and its use to identify candidate genes regulating pod color.</title>
        <authorList>
            <person name="Motamayor J.C."/>
            <person name="Mockaitis K."/>
            <person name="Schmutz J."/>
            <person name="Haiminen N."/>
            <person name="Iii D.L."/>
            <person name="Cornejo O."/>
            <person name="Findley S.D."/>
            <person name="Zheng P."/>
            <person name="Utro F."/>
            <person name="Royaert S."/>
            <person name="Saski C."/>
            <person name="Jenkins J."/>
            <person name="Podicheti R."/>
            <person name="Zhao M."/>
            <person name="Scheffler B.E."/>
            <person name="Stack J.C."/>
            <person name="Feltus F.A."/>
            <person name="Mustiga G.M."/>
            <person name="Amores F."/>
            <person name="Phillips W."/>
            <person name="Marelli J.P."/>
            <person name="May G.D."/>
            <person name="Shapiro H."/>
            <person name="Ma J."/>
            <person name="Bustamante C.D."/>
            <person name="Schnell R.J."/>
            <person name="Main D."/>
            <person name="Gilbert D."/>
            <person name="Parida L."/>
            <person name="Kuhn D.N."/>
        </authorList>
    </citation>
    <scope>NUCLEOTIDE SEQUENCE [LARGE SCALE GENOMIC DNA]</scope>
    <source>
        <strain evidence="3">cv. Matina 1-6</strain>
    </source>
</reference>
<keyword evidence="3" id="KW-1185">Reference proteome</keyword>
<feature type="signal peptide" evidence="1">
    <location>
        <begin position="1"/>
        <end position="23"/>
    </location>
</feature>
<dbReference type="Gramene" id="EOY02342">
    <property type="protein sequence ID" value="EOY02342"/>
    <property type="gene ID" value="TCM_016851"/>
</dbReference>
<keyword evidence="1" id="KW-0732">Signal</keyword>
<feature type="chain" id="PRO_5001597308" evidence="1">
    <location>
        <begin position="24"/>
        <end position="80"/>
    </location>
</feature>
<evidence type="ECO:0000256" key="1">
    <source>
        <dbReference type="SAM" id="SignalP"/>
    </source>
</evidence>
<dbReference type="HOGENOM" id="CLU_2594616_0_0_1"/>
<organism evidence="2 3">
    <name type="scientific">Theobroma cacao</name>
    <name type="common">Cacao</name>
    <name type="synonym">Cocoa</name>
    <dbReference type="NCBI Taxonomy" id="3641"/>
    <lineage>
        <taxon>Eukaryota</taxon>
        <taxon>Viridiplantae</taxon>
        <taxon>Streptophyta</taxon>
        <taxon>Embryophyta</taxon>
        <taxon>Tracheophyta</taxon>
        <taxon>Spermatophyta</taxon>
        <taxon>Magnoliopsida</taxon>
        <taxon>eudicotyledons</taxon>
        <taxon>Gunneridae</taxon>
        <taxon>Pentapetalae</taxon>
        <taxon>rosids</taxon>
        <taxon>malvids</taxon>
        <taxon>Malvales</taxon>
        <taxon>Malvaceae</taxon>
        <taxon>Byttnerioideae</taxon>
        <taxon>Theobroma</taxon>
    </lineage>
</organism>
<dbReference type="EMBL" id="CM001882">
    <property type="protein sequence ID" value="EOY02342.1"/>
    <property type="molecule type" value="Genomic_DNA"/>
</dbReference>
<dbReference type="InParanoid" id="A0A061ED50"/>
<dbReference type="AlphaFoldDB" id="A0A061ED50"/>
<dbReference type="OMA" id="FALNHGD"/>
<gene>
    <name evidence="2" type="ORF">TCM_016851</name>
</gene>
<dbReference type="Proteomes" id="UP000026915">
    <property type="component" value="Chromosome 4"/>
</dbReference>
<proteinExistence type="predicted"/>